<feature type="compositionally biased region" description="Low complexity" evidence="1">
    <location>
        <begin position="128"/>
        <end position="162"/>
    </location>
</feature>
<feature type="compositionally biased region" description="Pro residues" evidence="1">
    <location>
        <begin position="272"/>
        <end position="281"/>
    </location>
</feature>
<feature type="region of interest" description="Disordered" evidence="1">
    <location>
        <begin position="252"/>
        <end position="347"/>
    </location>
</feature>
<comment type="caution">
    <text evidence="4">The sequence shown here is derived from an EMBL/GenBank/DDBJ whole genome shotgun (WGS) entry which is preliminary data.</text>
</comment>
<keyword evidence="5" id="KW-1185">Reference proteome</keyword>
<evidence type="ECO:0000313" key="4">
    <source>
        <dbReference type="EMBL" id="KAL2280541.1"/>
    </source>
</evidence>
<evidence type="ECO:0008006" key="6">
    <source>
        <dbReference type="Google" id="ProtNLM"/>
    </source>
</evidence>
<keyword evidence="2" id="KW-0472">Membrane</keyword>
<keyword evidence="3" id="KW-0732">Signal</keyword>
<evidence type="ECO:0000256" key="3">
    <source>
        <dbReference type="SAM" id="SignalP"/>
    </source>
</evidence>
<accession>A0ABR4EE21</accession>
<keyword evidence="2" id="KW-1133">Transmembrane helix</keyword>
<feature type="transmembrane region" description="Helical" evidence="2">
    <location>
        <begin position="172"/>
        <end position="197"/>
    </location>
</feature>
<dbReference type="EMBL" id="JBAWTH010000066">
    <property type="protein sequence ID" value="KAL2280541.1"/>
    <property type="molecule type" value="Genomic_DNA"/>
</dbReference>
<proteinExistence type="predicted"/>
<feature type="region of interest" description="Disordered" evidence="1">
    <location>
        <begin position="207"/>
        <end position="227"/>
    </location>
</feature>
<feature type="signal peptide" evidence="3">
    <location>
        <begin position="1"/>
        <end position="21"/>
    </location>
</feature>
<feature type="region of interest" description="Disordered" evidence="1">
    <location>
        <begin position="128"/>
        <end position="164"/>
    </location>
</feature>
<evidence type="ECO:0000313" key="5">
    <source>
        <dbReference type="Proteomes" id="UP001600888"/>
    </source>
</evidence>
<name>A0ABR4EE21_9PEZI</name>
<dbReference type="Proteomes" id="UP001600888">
    <property type="component" value="Unassembled WGS sequence"/>
</dbReference>
<evidence type="ECO:0000256" key="2">
    <source>
        <dbReference type="SAM" id="Phobius"/>
    </source>
</evidence>
<protein>
    <recommendedName>
        <fullName evidence="6">Extracellular membrane protein CFEM domain-containing protein</fullName>
    </recommendedName>
</protein>
<evidence type="ECO:0000256" key="1">
    <source>
        <dbReference type="SAM" id="MobiDB-lite"/>
    </source>
</evidence>
<reference evidence="4 5" key="1">
    <citation type="submission" date="2024-03" db="EMBL/GenBank/DDBJ databases">
        <title>A high-quality draft genome sequence of Diaporthe vaccinii, a causative agent of upright dieback and viscid rot disease in cranberry plants.</title>
        <authorList>
            <person name="Sarrasin M."/>
            <person name="Lang B.F."/>
            <person name="Burger G."/>
        </authorList>
    </citation>
    <scope>NUCLEOTIDE SEQUENCE [LARGE SCALE GENOMIC DNA]</scope>
    <source>
        <strain evidence="4 5">IS7</strain>
    </source>
</reference>
<organism evidence="4 5">
    <name type="scientific">Diaporthe vaccinii</name>
    <dbReference type="NCBI Taxonomy" id="105482"/>
    <lineage>
        <taxon>Eukaryota</taxon>
        <taxon>Fungi</taxon>
        <taxon>Dikarya</taxon>
        <taxon>Ascomycota</taxon>
        <taxon>Pezizomycotina</taxon>
        <taxon>Sordariomycetes</taxon>
        <taxon>Sordariomycetidae</taxon>
        <taxon>Diaporthales</taxon>
        <taxon>Diaporthaceae</taxon>
        <taxon>Diaporthe</taxon>
        <taxon>Diaporthe eres species complex</taxon>
    </lineage>
</organism>
<feature type="compositionally biased region" description="Low complexity" evidence="1">
    <location>
        <begin position="329"/>
        <end position="338"/>
    </location>
</feature>
<feature type="chain" id="PRO_5046854158" description="Extracellular membrane protein CFEM domain-containing protein" evidence="3">
    <location>
        <begin position="22"/>
        <end position="347"/>
    </location>
</feature>
<keyword evidence="2" id="KW-0812">Transmembrane</keyword>
<sequence>MMVSRSLLLMAAALMARVAESASARVTSVFIDTVSGYDELSTCAEEVLSTIVRGQYSGCGDKGAVTSYTCFCTDSSSEMSSIITSAVTRSCDSSIASAQASSAIGVFDAYCQIGVPSDLVATTTAASTASATESPSPASTASTTAASATSVPTSTSASASASGSDSMSRSKVVAIAVGVSVPCGVIILSLIACLFWCHRRRRHEQLRSEKCQQLESTSHAEGVGNSRPEFRWPARIAGTTQELPTQYHSHEMPAKEPIASPSSSEYHISPLPTTPAPPKPPVYQVQSEKVPCQHQEFYQPPKEAHHQQEPQELPASGQLSIENRHELEGSLSPLSSSGRFSYQANDK</sequence>
<gene>
    <name evidence="4" type="ORF">FJTKL_12514</name>
</gene>